<sequence length="211" mass="22794">MLDGRPMSGDIGRGTTRESIAFAVHLAAAKVKPPGAHSNSLFCEIVVLYAYYLTILSGTGQAPCMCCILFHLHLLLGFLQLAGGTNAHTVYGLKTKGLFQTTFITGMPIPHDLNYHDPSLFLGFVLIQCLIKESTDDMKPIGTPHSLHALIGGIAYGSYARKIVGRPLSSMQVKHGHACIEDHSEYLLEALEAALGLVGTVKCYNPLLEDQ</sequence>
<dbReference type="Pfam" id="PF12617">
    <property type="entry name" value="LdpA_C"/>
    <property type="match status" value="2"/>
</dbReference>
<accession>A0A2P2LNS4</accession>
<name>A0A2P2LNS4_RHIMU</name>
<dbReference type="InterPro" id="IPR021039">
    <property type="entry name" value="Fe-S-bd_prot_LdpA_C"/>
</dbReference>
<evidence type="ECO:0000313" key="2">
    <source>
        <dbReference type="EMBL" id="MBX19618.1"/>
    </source>
</evidence>
<dbReference type="EMBL" id="GGEC01039134">
    <property type="protein sequence ID" value="MBX19618.1"/>
    <property type="molecule type" value="Transcribed_RNA"/>
</dbReference>
<evidence type="ECO:0000259" key="1">
    <source>
        <dbReference type="Pfam" id="PF12617"/>
    </source>
</evidence>
<protein>
    <submittedName>
        <fullName evidence="2">Uncharacterized protein MANES_15G004200</fullName>
    </submittedName>
</protein>
<feature type="domain" description="Iron-sulphur binding protein LdpA C-terminal" evidence="1">
    <location>
        <begin position="2"/>
        <end position="31"/>
    </location>
</feature>
<feature type="domain" description="Iron-sulphur binding protein LdpA C-terminal" evidence="1">
    <location>
        <begin position="75"/>
        <end position="199"/>
    </location>
</feature>
<dbReference type="AlphaFoldDB" id="A0A2P2LNS4"/>
<proteinExistence type="predicted"/>
<reference evidence="2" key="1">
    <citation type="submission" date="2018-02" db="EMBL/GenBank/DDBJ databases">
        <title>Rhizophora mucronata_Transcriptome.</title>
        <authorList>
            <person name="Meera S.P."/>
            <person name="Sreeshan A."/>
            <person name="Augustine A."/>
        </authorList>
    </citation>
    <scope>NUCLEOTIDE SEQUENCE</scope>
    <source>
        <tissue evidence="2">Leaf</tissue>
    </source>
</reference>
<organism evidence="2">
    <name type="scientific">Rhizophora mucronata</name>
    <name type="common">Asiatic mangrove</name>
    <dbReference type="NCBI Taxonomy" id="61149"/>
    <lineage>
        <taxon>Eukaryota</taxon>
        <taxon>Viridiplantae</taxon>
        <taxon>Streptophyta</taxon>
        <taxon>Embryophyta</taxon>
        <taxon>Tracheophyta</taxon>
        <taxon>Spermatophyta</taxon>
        <taxon>Magnoliopsida</taxon>
        <taxon>eudicotyledons</taxon>
        <taxon>Gunneridae</taxon>
        <taxon>Pentapetalae</taxon>
        <taxon>rosids</taxon>
        <taxon>fabids</taxon>
        <taxon>Malpighiales</taxon>
        <taxon>Rhizophoraceae</taxon>
        <taxon>Rhizophora</taxon>
    </lineage>
</organism>